<dbReference type="SUPFAM" id="SSF54593">
    <property type="entry name" value="Glyoxalase/Bleomycin resistance protein/Dihydroxybiphenyl dioxygenase"/>
    <property type="match status" value="2"/>
</dbReference>
<comment type="caution">
    <text evidence="3">The sequence shown here is derived from an EMBL/GenBank/DDBJ whole genome shotgun (WGS) entry which is preliminary data.</text>
</comment>
<dbReference type="EMBL" id="NTJZ01000006">
    <property type="protein sequence ID" value="PDH33829.1"/>
    <property type="molecule type" value="Genomic_DNA"/>
</dbReference>
<dbReference type="Proteomes" id="UP000219329">
    <property type="component" value="Unassembled WGS sequence"/>
</dbReference>
<dbReference type="InterPro" id="IPR029068">
    <property type="entry name" value="Glyas_Bleomycin-R_OHBP_Dase"/>
</dbReference>
<evidence type="ECO:0000313" key="4">
    <source>
        <dbReference type="Proteomes" id="UP000219329"/>
    </source>
</evidence>
<gene>
    <name evidence="3" type="ORF">CNF02_07315</name>
</gene>
<dbReference type="GO" id="GO:0046491">
    <property type="term" value="P:L-methylmalonyl-CoA metabolic process"/>
    <property type="evidence" value="ECO:0007669"/>
    <property type="project" value="TreeGrafter"/>
</dbReference>
<dbReference type="PROSITE" id="PS51819">
    <property type="entry name" value="VOC"/>
    <property type="match status" value="2"/>
</dbReference>
<dbReference type="GO" id="GO:0004493">
    <property type="term" value="F:methylmalonyl-CoA epimerase activity"/>
    <property type="evidence" value="ECO:0007669"/>
    <property type="project" value="TreeGrafter"/>
</dbReference>
<evidence type="ECO:0000313" key="3">
    <source>
        <dbReference type="EMBL" id="PDH33829.1"/>
    </source>
</evidence>
<protein>
    <recommendedName>
        <fullName evidence="2">VOC domain-containing protein</fullName>
    </recommendedName>
</protein>
<evidence type="ECO:0000256" key="1">
    <source>
        <dbReference type="ARBA" id="ARBA00022723"/>
    </source>
</evidence>
<feature type="domain" description="VOC" evidence="2">
    <location>
        <begin position="32"/>
        <end position="176"/>
    </location>
</feature>
<organism evidence="3 4">
    <name type="scientific">OM182 bacterium MED-G28</name>
    <dbReference type="NCBI Taxonomy" id="1986256"/>
    <lineage>
        <taxon>Bacteria</taxon>
        <taxon>Pseudomonadati</taxon>
        <taxon>Pseudomonadota</taxon>
        <taxon>Gammaproteobacteria</taxon>
        <taxon>OMG group</taxon>
        <taxon>OM182 clade</taxon>
    </lineage>
</organism>
<proteinExistence type="predicted"/>
<accession>A0A2A5WBH3</accession>
<sequence length="370" mass="41350">MRFIFNRLIYLSLFFLGIAINVNGAEDINILGRIHFNTQTADFEKTREFYRLLGYTQGVNAFPKTNTHLMARSLGMYDLCTYELDSIEVMSIPSAMGPTSIDLIQFAVPYNSEPPYSHPAHLGMAYAAFATSTFSQDYNFLKRQSVSFLSEPYGKEGERFVFMQDPDGVYLKLVELPQSSRENFESESSVNIESMPYVGINVSNFEESLSFYESLGYTEIKFLPEQGSIEEGQAYGLDRPFSIRGADISLSGGDRHSLRLIQWLEPFDPEPPYPSPISHIGIHRIALAVQNLDTAVETLTAKGVEFLSQIAPCCSGTGLDEQGIINAIDPDGIFVELVGPIQQRPIQPEPAICAEANESRSTAWLNYRLP</sequence>
<dbReference type="Pfam" id="PF00903">
    <property type="entry name" value="Glyoxalase"/>
    <property type="match status" value="1"/>
</dbReference>
<reference evidence="3 4" key="1">
    <citation type="submission" date="2017-08" db="EMBL/GenBank/DDBJ databases">
        <title>Fine stratification of microbial communities through a metagenomic profile of the photic zone.</title>
        <authorList>
            <person name="Haro-Moreno J.M."/>
            <person name="Lopez-Perez M."/>
            <person name="De La Torre J."/>
            <person name="Picazo A."/>
            <person name="Camacho A."/>
            <person name="Rodriguez-Valera F."/>
        </authorList>
    </citation>
    <scope>NUCLEOTIDE SEQUENCE [LARGE SCALE GENOMIC DNA]</scope>
    <source>
        <strain evidence="3">MED-G28</strain>
    </source>
</reference>
<dbReference type="PANTHER" id="PTHR43048:SF3">
    <property type="entry name" value="METHYLMALONYL-COA EPIMERASE, MITOCHONDRIAL"/>
    <property type="match status" value="1"/>
</dbReference>
<dbReference type="AlphaFoldDB" id="A0A2A5WBH3"/>
<name>A0A2A5WBH3_9GAMM</name>
<dbReference type="Gene3D" id="3.10.180.10">
    <property type="entry name" value="2,3-Dihydroxybiphenyl 1,2-Dioxygenase, domain 1"/>
    <property type="match status" value="2"/>
</dbReference>
<evidence type="ECO:0000259" key="2">
    <source>
        <dbReference type="PROSITE" id="PS51819"/>
    </source>
</evidence>
<dbReference type="InterPro" id="IPR037523">
    <property type="entry name" value="VOC_core"/>
</dbReference>
<dbReference type="InterPro" id="IPR004360">
    <property type="entry name" value="Glyas_Fos-R_dOase_dom"/>
</dbReference>
<keyword evidence="1" id="KW-0479">Metal-binding</keyword>
<dbReference type="InterPro" id="IPR051785">
    <property type="entry name" value="MMCE/EMCE_epimerase"/>
</dbReference>
<dbReference type="GO" id="GO:0046872">
    <property type="term" value="F:metal ion binding"/>
    <property type="evidence" value="ECO:0007669"/>
    <property type="project" value="UniProtKB-KW"/>
</dbReference>
<feature type="domain" description="VOC" evidence="2">
    <location>
        <begin position="194"/>
        <end position="340"/>
    </location>
</feature>
<dbReference type="PANTHER" id="PTHR43048">
    <property type="entry name" value="METHYLMALONYL-COA EPIMERASE"/>
    <property type="match status" value="1"/>
</dbReference>